<dbReference type="AlphaFoldDB" id="L0GYI4"/>
<dbReference type="EMBL" id="CP003051">
    <property type="protein sequence ID" value="AGA90445.1"/>
    <property type="molecule type" value="Genomic_DNA"/>
</dbReference>
<evidence type="ECO:0000313" key="2">
    <source>
        <dbReference type="EMBL" id="AGA90445.1"/>
    </source>
</evidence>
<dbReference type="KEGG" id="tmb:Thimo_1668"/>
<sequence>MWNPSNSALIKAWLSFRELYDHGLVSINPSPNANKALRRYDRSEFRNVMGKSHFGTQIYNFVIANPRAFLIAYNSNMDFMAKEDGCINPETFVTILAEHRNIESEKLFNQASMDEAVQLLHQTTELEDRMFSETQNAGRNSGAGIGHVTIEHTKKGIKVQQVVTVLVALVGLALAILGNPTQSNTGVIICVVSVVWLLAAIPLQKWWHHG</sequence>
<dbReference type="Proteomes" id="UP000010816">
    <property type="component" value="Chromosome"/>
</dbReference>
<dbReference type="HOGENOM" id="CLU_1309625_0_0_6"/>
<evidence type="ECO:0000313" key="3">
    <source>
        <dbReference type="Proteomes" id="UP000010816"/>
    </source>
</evidence>
<reference evidence="2 3" key="1">
    <citation type="submission" date="2011-09" db="EMBL/GenBank/DDBJ databases">
        <title>Complete sequence of chromosome of Thioflavicoccus mobilis 8321.</title>
        <authorList>
            <consortium name="US DOE Joint Genome Institute"/>
            <person name="Lucas S."/>
            <person name="Han J."/>
            <person name="Lapidus A."/>
            <person name="Cheng J.-F."/>
            <person name="Goodwin L."/>
            <person name="Pitluck S."/>
            <person name="Peters L."/>
            <person name="Ovchinnikova G."/>
            <person name="Lu M."/>
            <person name="Detter J.C."/>
            <person name="Han C."/>
            <person name="Tapia R."/>
            <person name="Land M."/>
            <person name="Hauser L."/>
            <person name="Kyrpides N."/>
            <person name="Ivanova N."/>
            <person name="Pagani I."/>
            <person name="Vogl K."/>
            <person name="Liu Z."/>
            <person name="Imhoff J."/>
            <person name="Thiel V."/>
            <person name="Frigaard N.-U."/>
            <person name="Bryant D."/>
            <person name="Woyke T."/>
        </authorList>
    </citation>
    <scope>NUCLEOTIDE SEQUENCE [LARGE SCALE GENOMIC DNA]</scope>
    <source>
        <strain evidence="2 3">8321</strain>
    </source>
</reference>
<feature type="transmembrane region" description="Helical" evidence="1">
    <location>
        <begin position="162"/>
        <end position="179"/>
    </location>
</feature>
<gene>
    <name evidence="2" type="ORF">Thimo_1668</name>
</gene>
<keyword evidence="1" id="KW-0472">Membrane</keyword>
<evidence type="ECO:0000256" key="1">
    <source>
        <dbReference type="SAM" id="Phobius"/>
    </source>
</evidence>
<proteinExistence type="predicted"/>
<organism evidence="2 3">
    <name type="scientific">Thioflavicoccus mobilis 8321</name>
    <dbReference type="NCBI Taxonomy" id="765912"/>
    <lineage>
        <taxon>Bacteria</taxon>
        <taxon>Pseudomonadati</taxon>
        <taxon>Pseudomonadota</taxon>
        <taxon>Gammaproteobacteria</taxon>
        <taxon>Chromatiales</taxon>
        <taxon>Chromatiaceae</taxon>
        <taxon>Thioflavicoccus</taxon>
    </lineage>
</organism>
<feature type="transmembrane region" description="Helical" evidence="1">
    <location>
        <begin position="185"/>
        <end position="203"/>
    </location>
</feature>
<keyword evidence="1" id="KW-0812">Transmembrane</keyword>
<keyword evidence="1" id="KW-1133">Transmembrane helix</keyword>
<accession>L0GYI4</accession>
<protein>
    <submittedName>
        <fullName evidence="2">Uncharacterized protein</fullName>
    </submittedName>
</protein>
<keyword evidence="3" id="KW-1185">Reference proteome</keyword>
<name>L0GYI4_9GAMM</name>